<dbReference type="Gene3D" id="3.30.360.10">
    <property type="entry name" value="Dihydrodipicolinate Reductase, domain 2"/>
    <property type="match status" value="1"/>
</dbReference>
<evidence type="ECO:0000256" key="3">
    <source>
        <dbReference type="ARBA" id="ARBA00022857"/>
    </source>
</evidence>
<comment type="similarity">
    <text evidence="5">Belongs to the NAGSA dehydrogenase family. Type 1 subfamily.</text>
</comment>
<sequence length="355" mass="35852">MKLRAAIAGASGYAGGEVARLLAAHPNIEVATVTAASSAGRRLGEFHPHIGPLADRIIRETSVASLAGHDLIVLALPHGHSGALAARLEEAGEKALILDCAADHRLTDPAAWTAYYGSDFSPAWTYGMPELLHEGESRAAAQRALLSESTRIAVPGCNVTAVTLALQPAVHAGLVDPSRIVATLAVGYSGAGKSLKPHLLASEALGNMAPYAVGGTHRHIPEIIQNLAVCGADASATGITFTPVLVPASRGILATVVAPLAPGVGSDGVASAYDVYDDEALISLMPHGAWPTTAPVTGTGLARVSAVIDERAGSLVAIAAIDNLGKGTAAAAVQSANIALGLDEYAGIPMIGVAP</sequence>
<dbReference type="GO" id="GO:0006526">
    <property type="term" value="P:L-arginine biosynthetic process"/>
    <property type="evidence" value="ECO:0007669"/>
    <property type="project" value="UniProtKB-UniRule"/>
</dbReference>
<proteinExistence type="inferred from homology"/>
<dbReference type="InterPro" id="IPR058924">
    <property type="entry name" value="AGPR_dimerisation_dom"/>
</dbReference>
<dbReference type="SUPFAM" id="SSF55347">
    <property type="entry name" value="Glyceraldehyde-3-phosphate dehydrogenase-like, C-terminal domain"/>
    <property type="match status" value="1"/>
</dbReference>
<comment type="catalytic activity">
    <reaction evidence="5">
        <text>N-acetyl-L-glutamate 5-semialdehyde + phosphate + NADP(+) = N-acetyl-L-glutamyl 5-phosphate + NADPH + H(+)</text>
        <dbReference type="Rhea" id="RHEA:21588"/>
        <dbReference type="ChEBI" id="CHEBI:15378"/>
        <dbReference type="ChEBI" id="CHEBI:29123"/>
        <dbReference type="ChEBI" id="CHEBI:43474"/>
        <dbReference type="ChEBI" id="CHEBI:57783"/>
        <dbReference type="ChEBI" id="CHEBI:57936"/>
        <dbReference type="ChEBI" id="CHEBI:58349"/>
        <dbReference type="EC" id="1.2.1.38"/>
    </reaction>
</comment>
<accession>A0A923IXW6</accession>
<dbReference type="CDD" id="cd23934">
    <property type="entry name" value="AGPR_1_C"/>
    <property type="match status" value="1"/>
</dbReference>
<dbReference type="InterPro" id="IPR000534">
    <property type="entry name" value="Semialdehyde_DH_NAD-bd"/>
</dbReference>
<comment type="subcellular location">
    <subcellularLocation>
        <location evidence="5">Cytoplasm</location>
    </subcellularLocation>
</comment>
<evidence type="ECO:0000313" key="9">
    <source>
        <dbReference type="Proteomes" id="UP000617426"/>
    </source>
</evidence>
<dbReference type="InterPro" id="IPR000706">
    <property type="entry name" value="AGPR_type-1"/>
</dbReference>
<gene>
    <name evidence="5" type="primary">argC</name>
    <name evidence="8" type="ORF">HD592_001130</name>
</gene>
<dbReference type="Proteomes" id="UP000617426">
    <property type="component" value="Unassembled WGS sequence"/>
</dbReference>
<dbReference type="Pfam" id="PF01118">
    <property type="entry name" value="Semialdhyde_dh"/>
    <property type="match status" value="1"/>
</dbReference>
<keyword evidence="2 5" id="KW-0028">Amino-acid biosynthesis</keyword>
<keyword evidence="5" id="KW-0963">Cytoplasm</keyword>
<comment type="pathway">
    <text evidence="5">Amino-acid biosynthesis; L-arginine biosynthesis; N(2)-acetyl-L-ornithine from L-glutamate: step 3/4.</text>
</comment>
<evidence type="ECO:0000313" key="8">
    <source>
        <dbReference type="EMBL" id="MBB6334565.1"/>
    </source>
</evidence>
<dbReference type="EC" id="1.2.1.38" evidence="5"/>
<evidence type="ECO:0000256" key="4">
    <source>
        <dbReference type="ARBA" id="ARBA00023002"/>
    </source>
</evidence>
<dbReference type="HAMAP" id="MF_00150">
    <property type="entry name" value="ArgC_type1"/>
    <property type="match status" value="1"/>
</dbReference>
<evidence type="ECO:0000256" key="1">
    <source>
        <dbReference type="ARBA" id="ARBA00022571"/>
    </source>
</evidence>
<dbReference type="AlphaFoldDB" id="A0A923IXW6"/>
<feature type="domain" description="Semialdehyde dehydrogenase NAD-binding" evidence="7">
    <location>
        <begin position="4"/>
        <end position="139"/>
    </location>
</feature>
<keyword evidence="1 5" id="KW-0055">Arginine biosynthesis</keyword>
<dbReference type="PANTHER" id="PTHR32338:SF10">
    <property type="entry name" value="N-ACETYL-GAMMA-GLUTAMYL-PHOSPHATE REDUCTASE, CHLOROPLASTIC-RELATED"/>
    <property type="match status" value="1"/>
</dbReference>
<dbReference type="Pfam" id="PF22698">
    <property type="entry name" value="Semialdhyde_dhC_1"/>
    <property type="match status" value="1"/>
</dbReference>
<dbReference type="CDD" id="cd24148">
    <property type="entry name" value="AGPR_1_actinobacAGPR_like"/>
    <property type="match status" value="1"/>
</dbReference>
<dbReference type="GO" id="GO:0005737">
    <property type="term" value="C:cytoplasm"/>
    <property type="evidence" value="ECO:0007669"/>
    <property type="project" value="UniProtKB-SubCell"/>
</dbReference>
<dbReference type="PANTHER" id="PTHR32338">
    <property type="entry name" value="N-ACETYL-GAMMA-GLUTAMYL-PHOSPHATE REDUCTASE, CHLOROPLASTIC-RELATED-RELATED"/>
    <property type="match status" value="1"/>
</dbReference>
<dbReference type="EMBL" id="JACHMK010000001">
    <property type="protein sequence ID" value="MBB6334565.1"/>
    <property type="molecule type" value="Genomic_DNA"/>
</dbReference>
<dbReference type="InterPro" id="IPR023013">
    <property type="entry name" value="AGPR_AS"/>
</dbReference>
<protein>
    <recommendedName>
        <fullName evidence="5">N-acetyl-gamma-glutamyl-phosphate reductase</fullName>
        <shortName evidence="5">AGPR</shortName>
        <ecNumber evidence="5">1.2.1.38</ecNumber>
    </recommendedName>
    <alternativeName>
        <fullName evidence="5">N-acetyl-glutamate semialdehyde dehydrogenase</fullName>
        <shortName evidence="5">NAGSA dehydrogenase</shortName>
    </alternativeName>
</protein>
<dbReference type="NCBIfam" id="TIGR01850">
    <property type="entry name" value="argC"/>
    <property type="match status" value="1"/>
</dbReference>
<evidence type="ECO:0000259" key="7">
    <source>
        <dbReference type="SMART" id="SM00859"/>
    </source>
</evidence>
<dbReference type="InterPro" id="IPR050085">
    <property type="entry name" value="AGPR"/>
</dbReference>
<evidence type="ECO:0000256" key="2">
    <source>
        <dbReference type="ARBA" id="ARBA00022605"/>
    </source>
</evidence>
<dbReference type="GO" id="GO:0070401">
    <property type="term" value="F:NADP+ binding"/>
    <property type="evidence" value="ECO:0007669"/>
    <property type="project" value="InterPro"/>
</dbReference>
<dbReference type="RefSeq" id="WP_184452453.1">
    <property type="nucleotide sequence ID" value="NZ_JACHMK010000001.1"/>
</dbReference>
<evidence type="ECO:0000256" key="6">
    <source>
        <dbReference type="PROSITE-ProRule" id="PRU10010"/>
    </source>
</evidence>
<dbReference type="SUPFAM" id="SSF51735">
    <property type="entry name" value="NAD(P)-binding Rossmann-fold domains"/>
    <property type="match status" value="1"/>
</dbReference>
<comment type="function">
    <text evidence="5">Catalyzes the NADPH-dependent reduction of N-acetyl-5-glutamyl phosphate to yield N-acetyl-L-glutamate 5-semialdehyde.</text>
</comment>
<dbReference type="SMART" id="SM00859">
    <property type="entry name" value="Semialdhyde_dh"/>
    <property type="match status" value="1"/>
</dbReference>
<dbReference type="PROSITE" id="PS01224">
    <property type="entry name" value="ARGC"/>
    <property type="match status" value="1"/>
</dbReference>
<name>A0A923IXW6_9ACTO</name>
<keyword evidence="4 5" id="KW-0560">Oxidoreductase</keyword>
<dbReference type="GO" id="GO:0051287">
    <property type="term" value="F:NAD binding"/>
    <property type="evidence" value="ECO:0007669"/>
    <property type="project" value="InterPro"/>
</dbReference>
<dbReference type="GO" id="GO:0003942">
    <property type="term" value="F:N-acetyl-gamma-glutamyl-phosphate reductase activity"/>
    <property type="evidence" value="ECO:0007669"/>
    <property type="project" value="UniProtKB-UniRule"/>
</dbReference>
<comment type="caution">
    <text evidence="8">The sequence shown here is derived from an EMBL/GenBank/DDBJ whole genome shotgun (WGS) entry which is preliminary data.</text>
</comment>
<organism evidence="8 9">
    <name type="scientific">Schaalia hyovaginalis</name>
    <dbReference type="NCBI Taxonomy" id="29316"/>
    <lineage>
        <taxon>Bacteria</taxon>
        <taxon>Bacillati</taxon>
        <taxon>Actinomycetota</taxon>
        <taxon>Actinomycetes</taxon>
        <taxon>Actinomycetales</taxon>
        <taxon>Actinomycetaceae</taxon>
        <taxon>Schaalia</taxon>
    </lineage>
</organism>
<evidence type="ECO:0000256" key="5">
    <source>
        <dbReference type="HAMAP-Rule" id="MF_00150"/>
    </source>
</evidence>
<reference evidence="8" key="1">
    <citation type="submission" date="2020-08" db="EMBL/GenBank/DDBJ databases">
        <title>Sequencing the genomes of 1000 actinobacteria strains.</title>
        <authorList>
            <person name="Klenk H.-P."/>
        </authorList>
    </citation>
    <scope>NUCLEOTIDE SEQUENCE</scope>
    <source>
        <strain evidence="8">DSM 10695</strain>
    </source>
</reference>
<dbReference type="Gene3D" id="3.40.50.720">
    <property type="entry name" value="NAD(P)-binding Rossmann-like Domain"/>
    <property type="match status" value="1"/>
</dbReference>
<dbReference type="InterPro" id="IPR036291">
    <property type="entry name" value="NAD(P)-bd_dom_sf"/>
</dbReference>
<keyword evidence="9" id="KW-1185">Reference proteome</keyword>
<keyword evidence="3 5" id="KW-0521">NADP</keyword>
<feature type="active site" evidence="5 6">
    <location>
        <position position="157"/>
    </location>
</feature>